<proteinExistence type="predicted"/>
<name>A0A6M8EF48_9BACT</name>
<feature type="region of interest" description="Disordered" evidence="1">
    <location>
        <begin position="146"/>
        <end position="165"/>
    </location>
</feature>
<gene>
    <name evidence="2" type="ORF">AACT_0782</name>
</gene>
<reference evidence="2 3" key="1">
    <citation type="submission" date="2019-08" db="EMBL/GenBank/DDBJ databases">
        <title>Complete genome sequence of Arcobacter acticola.</title>
        <authorList>
            <person name="Miller W."/>
        </authorList>
    </citation>
    <scope>NUCLEOTIDE SEQUENCE [LARGE SCALE GENOMIC DNA]</scope>
    <source>
        <strain evidence="2 3">KCTC 52212</strain>
    </source>
</reference>
<dbReference type="EMBL" id="CP042652">
    <property type="protein sequence ID" value="QKE27976.1"/>
    <property type="molecule type" value="Genomic_DNA"/>
</dbReference>
<protein>
    <submittedName>
        <fullName evidence="2">Uncharacterized protein</fullName>
    </submittedName>
</protein>
<evidence type="ECO:0000256" key="1">
    <source>
        <dbReference type="SAM" id="MobiDB-lite"/>
    </source>
</evidence>
<dbReference type="Proteomes" id="UP000503483">
    <property type="component" value="Chromosome"/>
</dbReference>
<dbReference type="RefSeq" id="WP_172125159.1">
    <property type="nucleotide sequence ID" value="NZ_CP042652.1"/>
</dbReference>
<keyword evidence="3" id="KW-1185">Reference proteome</keyword>
<evidence type="ECO:0000313" key="3">
    <source>
        <dbReference type="Proteomes" id="UP000503483"/>
    </source>
</evidence>
<organism evidence="2 3">
    <name type="scientific">Arcobacter acticola</name>
    <dbReference type="NCBI Taxonomy" id="1849015"/>
    <lineage>
        <taxon>Bacteria</taxon>
        <taxon>Pseudomonadati</taxon>
        <taxon>Campylobacterota</taxon>
        <taxon>Epsilonproteobacteria</taxon>
        <taxon>Campylobacterales</taxon>
        <taxon>Arcobacteraceae</taxon>
        <taxon>Arcobacter</taxon>
    </lineage>
</organism>
<dbReference type="KEGG" id="paco:AACT_0782"/>
<evidence type="ECO:0000313" key="2">
    <source>
        <dbReference type="EMBL" id="QKE27976.1"/>
    </source>
</evidence>
<accession>A0A6M8EF48</accession>
<sequence length="283" mass="32920">MNLLLVCETTIIEHIFTLVCKRLNIKLTTQRNTNITQKFDLIVIDQNFVDDKFNLIKQYSRKLGAISSEELPFDKARDFIIPRPFLPTKLEAMIIEQIKYIKEEKEEESSNNRISFAKNSYEEDEEVTVPVVKYIDSLDEKEKEYVQVKESKSHNQNTYDEDDYEDEDESIVHLQTLKTGGILDHGELSKINDILREDNIQNEINLEKSDWKDISAIIDDALAEVKEYEFDLTTVVPTKPYNLVLSNFSINELRPLLEKFDQSVIDKLSSGETVNVKMSLKEK</sequence>
<dbReference type="AlphaFoldDB" id="A0A6M8EF48"/>